<dbReference type="InterPro" id="IPR001030">
    <property type="entry name" value="Acoase/IPM_deHydtase_lsu_aba"/>
</dbReference>
<dbReference type="InterPro" id="IPR050926">
    <property type="entry name" value="Aconitase/IPM_isomerase"/>
</dbReference>
<dbReference type="SUPFAM" id="SSF52016">
    <property type="entry name" value="LeuD/IlvD-like"/>
    <property type="match status" value="1"/>
</dbReference>
<evidence type="ECO:0000313" key="7">
    <source>
        <dbReference type="EMBL" id="KXA18779.1"/>
    </source>
</evidence>
<dbReference type="GO" id="GO:0005829">
    <property type="term" value="C:cytosol"/>
    <property type="evidence" value="ECO:0007669"/>
    <property type="project" value="TreeGrafter"/>
</dbReference>
<dbReference type="RefSeq" id="WP_060798610.1">
    <property type="nucleotide sequence ID" value="NZ_KQ956738.1"/>
</dbReference>
<dbReference type="InterPro" id="IPR006250">
    <property type="entry name" value="Aconitase_put"/>
</dbReference>
<evidence type="ECO:0000256" key="4">
    <source>
        <dbReference type="ARBA" id="ARBA00023014"/>
    </source>
</evidence>
<dbReference type="NCBIfam" id="NF005558">
    <property type="entry name" value="PRK07229.1"/>
    <property type="match status" value="1"/>
</dbReference>
<dbReference type="PANTHER" id="PTHR43160:SF3">
    <property type="entry name" value="ACONITATE HYDRATASE, MITOCHONDRIAL"/>
    <property type="match status" value="1"/>
</dbReference>
<sequence>MKMNLTQKIIYNHLDDEQKKIFLEENGTVEEIDIKIDQTLTHDITAVMAYNAFEALELDRVRTEKSISYIDHNVLCTDHRTSDDHLFLKTIAQKYGIYYSTPGNGICHSVHIARFAIPGKTLLGADSHTASSGAVGMFAFGGGGVEVARAMAGLRIKLNMPKIVKINLIGKLNGGVNAKDIALELLKKYSVKGGVGKVFEYTGEGLKYLEIPQRMTISNMGAEMGATTSIFPTDEITKEFFKAQNRLGNFAKFVADEGATYDDEITIDISKIIPLVACPSQPDNIADANDKKFKDLKVSSVFIGSCTNASYGDIKKAAEILKGKKVSEDVELTIGVSTRAIFLQLLEEGTIAELVKSGARITEIACGACDGIGGAPVSKGITVRTSNRNFKGRSGTVDAEIYLVSPEVAAATAITGRLTVPSDIMTDIEKLNNILEPVEYIVDDSEIIKPLDLEEAKKIQIIRGDNIKPLPLNTKIPNKLNVKVSLKTKDNISTDDITPNDANFSAMRSNIPEISKYAFSRIYPDFVARAKEYGKSVIIGGENYGQGSSREHAAIAPMYLGVKAVIVKSIARIHKKNLINHGVVPMSFKNSKDYDKIEISDELSWNNMDEALEKGIITIKDDTKNFTFEALIELSEEEKEIIMAGGLLPFIKKTFKEA</sequence>
<dbReference type="AlphaFoldDB" id="A0A133NR67"/>
<name>A0A133NR67_FUSNU</name>
<dbReference type="PANTHER" id="PTHR43160">
    <property type="entry name" value="ACONITATE HYDRATASE B"/>
    <property type="match status" value="1"/>
</dbReference>
<dbReference type="Pfam" id="PF00694">
    <property type="entry name" value="Aconitase_C"/>
    <property type="match status" value="1"/>
</dbReference>
<dbReference type="PROSITE" id="PS00450">
    <property type="entry name" value="ACONITASE_1"/>
    <property type="match status" value="1"/>
</dbReference>
<dbReference type="GO" id="GO:0003994">
    <property type="term" value="F:aconitate hydratase activity"/>
    <property type="evidence" value="ECO:0007669"/>
    <property type="project" value="TreeGrafter"/>
</dbReference>
<keyword evidence="3" id="KW-0408">Iron</keyword>
<feature type="domain" description="Aconitase/3-isopropylmalate dehydratase large subunit alpha/beta/alpha" evidence="5">
    <location>
        <begin position="288"/>
        <end position="416"/>
    </location>
</feature>
<dbReference type="InterPro" id="IPR000573">
    <property type="entry name" value="AconitaseA/IPMdHydase_ssu_swvl"/>
</dbReference>
<dbReference type="NCBIfam" id="TIGR01342">
    <property type="entry name" value="acon_putative"/>
    <property type="match status" value="1"/>
</dbReference>
<dbReference type="eggNOG" id="COG1048">
    <property type="taxonomic scope" value="Bacteria"/>
</dbReference>
<accession>A0A133NR67</accession>
<dbReference type="STRING" id="1408287.GCA_000493815_01853"/>
<dbReference type="PATRIC" id="fig|851.8.peg.1630"/>
<dbReference type="Gene3D" id="3.20.19.10">
    <property type="entry name" value="Aconitase, domain 4"/>
    <property type="match status" value="1"/>
</dbReference>
<gene>
    <name evidence="7" type="ORF">HMPREF3221_01617</name>
</gene>
<dbReference type="InterPro" id="IPR036008">
    <property type="entry name" value="Aconitase_4Fe-4S_dom"/>
</dbReference>
<keyword evidence="4" id="KW-0411">Iron-sulfur</keyword>
<dbReference type="Proteomes" id="UP000070401">
    <property type="component" value="Unassembled WGS sequence"/>
</dbReference>
<dbReference type="InterPro" id="IPR018136">
    <property type="entry name" value="Aconitase_4Fe-4S_BS"/>
</dbReference>
<evidence type="ECO:0000259" key="5">
    <source>
        <dbReference type="Pfam" id="PF00330"/>
    </source>
</evidence>
<evidence type="ECO:0000259" key="6">
    <source>
        <dbReference type="Pfam" id="PF00694"/>
    </source>
</evidence>
<dbReference type="GO" id="GO:0046872">
    <property type="term" value="F:metal ion binding"/>
    <property type="evidence" value="ECO:0007669"/>
    <property type="project" value="UniProtKB-KW"/>
</dbReference>
<evidence type="ECO:0000256" key="1">
    <source>
        <dbReference type="ARBA" id="ARBA00001966"/>
    </source>
</evidence>
<dbReference type="GO" id="GO:0006099">
    <property type="term" value="P:tricarboxylic acid cycle"/>
    <property type="evidence" value="ECO:0007669"/>
    <property type="project" value="UniProtKB-UniPathway"/>
</dbReference>
<proteinExistence type="predicted"/>
<dbReference type="EMBL" id="LRPY01000167">
    <property type="protein sequence ID" value="KXA18779.1"/>
    <property type="molecule type" value="Genomic_DNA"/>
</dbReference>
<dbReference type="Pfam" id="PF00330">
    <property type="entry name" value="Aconitase"/>
    <property type="match status" value="2"/>
</dbReference>
<organism evidence="7 8">
    <name type="scientific">Fusobacterium nucleatum</name>
    <dbReference type="NCBI Taxonomy" id="851"/>
    <lineage>
        <taxon>Bacteria</taxon>
        <taxon>Fusobacteriati</taxon>
        <taxon>Fusobacteriota</taxon>
        <taxon>Fusobacteriia</taxon>
        <taxon>Fusobacteriales</taxon>
        <taxon>Fusobacteriaceae</taxon>
        <taxon>Fusobacterium</taxon>
    </lineage>
</organism>
<feature type="domain" description="Aconitase/3-isopropylmalate dehydratase large subunit alpha/beta/alpha" evidence="5">
    <location>
        <begin position="8"/>
        <end position="287"/>
    </location>
</feature>
<evidence type="ECO:0000256" key="2">
    <source>
        <dbReference type="ARBA" id="ARBA00022723"/>
    </source>
</evidence>
<comment type="cofactor">
    <cofactor evidence="1">
        <name>[4Fe-4S] cluster</name>
        <dbReference type="ChEBI" id="CHEBI:49883"/>
    </cofactor>
</comment>
<evidence type="ECO:0000313" key="8">
    <source>
        <dbReference type="Proteomes" id="UP000070401"/>
    </source>
</evidence>
<keyword evidence="2" id="KW-0479">Metal-binding</keyword>
<dbReference type="GO" id="GO:0051539">
    <property type="term" value="F:4 iron, 4 sulfur cluster binding"/>
    <property type="evidence" value="ECO:0007669"/>
    <property type="project" value="TreeGrafter"/>
</dbReference>
<protein>
    <submittedName>
        <fullName evidence="7">Putative aconitate hydratase</fullName>
    </submittedName>
</protein>
<dbReference type="PRINTS" id="PR00415">
    <property type="entry name" value="ACONITASE"/>
</dbReference>
<reference evidence="8" key="1">
    <citation type="submission" date="2016-01" db="EMBL/GenBank/DDBJ databases">
        <authorList>
            <person name="Mitreva M."/>
            <person name="Pepin K.H."/>
            <person name="Mihindukulasuriya K.A."/>
            <person name="Fulton R."/>
            <person name="Fronick C."/>
            <person name="O'Laughlin M."/>
            <person name="Miner T."/>
            <person name="Herter B."/>
            <person name="Rosa B.A."/>
            <person name="Cordes M."/>
            <person name="Tomlinson C."/>
            <person name="Wollam A."/>
            <person name="Palsikar V.B."/>
            <person name="Mardis E.R."/>
            <person name="Wilson R.K."/>
        </authorList>
    </citation>
    <scope>NUCLEOTIDE SEQUENCE [LARGE SCALE GENOMIC DNA]</scope>
    <source>
        <strain evidence="8">MJR7757B</strain>
    </source>
</reference>
<keyword evidence="8" id="KW-1185">Reference proteome</keyword>
<dbReference type="SUPFAM" id="SSF53732">
    <property type="entry name" value="Aconitase iron-sulfur domain"/>
    <property type="match status" value="1"/>
</dbReference>
<evidence type="ECO:0000256" key="3">
    <source>
        <dbReference type="ARBA" id="ARBA00023004"/>
    </source>
</evidence>
<feature type="domain" description="Aconitase A/isopropylmalate dehydratase small subunit swivel" evidence="6">
    <location>
        <begin position="523"/>
        <end position="590"/>
    </location>
</feature>
<dbReference type="UniPathway" id="UPA00223">
    <property type="reaction ID" value="UER00718"/>
</dbReference>
<dbReference type="InterPro" id="IPR015928">
    <property type="entry name" value="Aconitase/3IPM_dehydase_swvl"/>
</dbReference>
<dbReference type="Gene3D" id="3.30.499.10">
    <property type="entry name" value="Aconitase, domain 3"/>
    <property type="match status" value="2"/>
</dbReference>
<dbReference type="InterPro" id="IPR015931">
    <property type="entry name" value="Acnase/IPM_dHydase_lsu_aba_1/3"/>
</dbReference>
<comment type="caution">
    <text evidence="7">The sequence shown here is derived from an EMBL/GenBank/DDBJ whole genome shotgun (WGS) entry which is preliminary data.</text>
</comment>